<reference evidence="2" key="1">
    <citation type="submission" date="2016-10" db="EMBL/GenBank/DDBJ databases">
        <authorList>
            <person name="Varghese N."/>
            <person name="Submissions S."/>
        </authorList>
    </citation>
    <scope>NUCLEOTIDE SEQUENCE [LARGE SCALE GENOMIC DNA]</scope>
    <source>
        <strain evidence="2">DSM 17933</strain>
    </source>
</reference>
<dbReference type="RefSeq" id="WP_090496443.1">
    <property type="nucleotide sequence ID" value="NZ_FNCH01000001.1"/>
</dbReference>
<organism evidence="1 2">
    <name type="scientific">Pedobacter terrae</name>
    <dbReference type="NCBI Taxonomy" id="405671"/>
    <lineage>
        <taxon>Bacteria</taxon>
        <taxon>Pseudomonadati</taxon>
        <taxon>Bacteroidota</taxon>
        <taxon>Sphingobacteriia</taxon>
        <taxon>Sphingobacteriales</taxon>
        <taxon>Sphingobacteriaceae</taxon>
        <taxon>Pedobacter</taxon>
    </lineage>
</organism>
<dbReference type="STRING" id="405671.SAMN05421827_101506"/>
<sequence length="377" mass="43538">MIKIEHLALKDIANTYYKAIIPKINTRIEFVEIALDYFTQKINFQEVIDSPVNGNTKNSILSFFLTLKIKRASDHNLAIPANVEPWITANPQKLYDILAFLKDEGNLKELILVEPLEAYDKDLALQAYFNINKQDDDLTIFKFLNIILDYDLFGAFSYDISTKLGLNACPYCNRVYINTVMKEGGQQIIRPTYDHFFSQSKHPFLPLNFYNLIPSCYYCNCTLKNATTIMHDTHLHPYLDGFGSDALFRIVISDLYPNISDSRNYKVVLQDAMSNFNPKRRKIFGSASTEGNNNLFKIEDVYNAHTDIVGELVHKADVYSRGQANSLKKLFGTLSTNKSEFYQFYFGNYYHEHDYNKRPMAKLTKDVLGQVIPEFFK</sequence>
<accession>A0A1G7NW93</accession>
<proteinExistence type="predicted"/>
<evidence type="ECO:0000313" key="2">
    <source>
        <dbReference type="Proteomes" id="UP000199643"/>
    </source>
</evidence>
<keyword evidence="2" id="KW-1185">Reference proteome</keyword>
<evidence type="ECO:0000313" key="1">
    <source>
        <dbReference type="EMBL" id="SDF77629.1"/>
    </source>
</evidence>
<dbReference type="Proteomes" id="UP000199643">
    <property type="component" value="Unassembled WGS sequence"/>
</dbReference>
<dbReference type="OrthoDB" id="9816185at2"/>
<gene>
    <name evidence="1" type="ORF">SAMN05421827_101506</name>
</gene>
<name>A0A1G7NW93_9SPHI</name>
<dbReference type="EMBL" id="FNCH01000001">
    <property type="protein sequence ID" value="SDF77629.1"/>
    <property type="molecule type" value="Genomic_DNA"/>
</dbReference>
<protein>
    <submittedName>
        <fullName evidence="1">Uncharacterized protein</fullName>
    </submittedName>
</protein>
<dbReference type="AlphaFoldDB" id="A0A1G7NW93"/>